<dbReference type="InterPro" id="IPR000210">
    <property type="entry name" value="BTB/POZ_dom"/>
</dbReference>
<evidence type="ECO:0000313" key="3">
    <source>
        <dbReference type="EMBL" id="KAI9558437.1"/>
    </source>
</evidence>
<dbReference type="Pfam" id="PF00651">
    <property type="entry name" value="BTB"/>
    <property type="match status" value="1"/>
</dbReference>
<dbReference type="CDD" id="cd18495">
    <property type="entry name" value="BACK_GCL"/>
    <property type="match status" value="1"/>
</dbReference>
<dbReference type="AlphaFoldDB" id="A0AAD5PT26"/>
<dbReference type="Proteomes" id="UP000820818">
    <property type="component" value="Linkage Group LG5"/>
</dbReference>
<accession>A0AAD5PT26</accession>
<dbReference type="InterPro" id="IPR011333">
    <property type="entry name" value="SKP1/BTB/POZ_sf"/>
</dbReference>
<dbReference type="PROSITE" id="PS50097">
    <property type="entry name" value="BTB"/>
    <property type="match status" value="1"/>
</dbReference>
<reference evidence="3 4" key="1">
    <citation type="submission" date="2022-05" db="EMBL/GenBank/DDBJ databases">
        <title>A multi-omics perspective on studying reproductive biology in Daphnia sinensis.</title>
        <authorList>
            <person name="Jia J."/>
        </authorList>
    </citation>
    <scope>NUCLEOTIDE SEQUENCE [LARGE SCALE GENOMIC DNA]</scope>
    <source>
        <strain evidence="3 4">WSL</strain>
    </source>
</reference>
<keyword evidence="1" id="KW-0217">Developmental protein</keyword>
<dbReference type="EMBL" id="WJBH02000005">
    <property type="protein sequence ID" value="KAI9558437.1"/>
    <property type="molecule type" value="Genomic_DNA"/>
</dbReference>
<protein>
    <recommendedName>
        <fullName evidence="2">BTB domain-containing protein</fullName>
    </recommendedName>
</protein>
<proteinExistence type="predicted"/>
<evidence type="ECO:0000256" key="1">
    <source>
        <dbReference type="ARBA" id="ARBA00022473"/>
    </source>
</evidence>
<dbReference type="InterPro" id="IPR043380">
    <property type="entry name" value="Gcl-like"/>
</dbReference>
<sequence>MGLAQSACTYVLDNTRNYRRKRRRHSGGWQLSSTEEDDSDSDSKIYASKRMRLMTTSQYIYKALFQEGKNHDVTLVIFGKEWNLHKIYLCQSPYFASMFSGSWKESDQSVIQIEILDSNINFDSLNTVLGSLYQDELIIQPSEVVSLLATAALLQLDAVISKCCEVMTQTVNIKTVIRYYESSKSYGVSAVEKACLEWLLVNLLCYVPETPDRLREISVDLMELLVTSQNLCVVQTEFSLYVLLKFWLYLKFHPNWEGSAQDGITCAHNYFKEQGSESEVEFLLRDVGNPYLKAFRGLRLASLIGHPQDVDMILGDRIIPASLLLPVFRMQWYRMLQTDQGYDKGPRNLTEIEFNQHSLRCGRVLGASRHQMWRWTGFHFGLDLVLTYERGSLKLRRNHRTENEMALSQQTRRNLMFRLTIYGLDEQRMVRYTQTTGIQSTTLGKNEEICLITLEKEELPLFLSANFLVASPLTPGASEIEDKLGLTV</sequence>
<dbReference type="Gene3D" id="3.30.710.10">
    <property type="entry name" value="Potassium Channel Kv1.1, Chain A"/>
    <property type="match status" value="1"/>
</dbReference>
<dbReference type="SUPFAM" id="SSF54695">
    <property type="entry name" value="POZ domain"/>
    <property type="match status" value="1"/>
</dbReference>
<evidence type="ECO:0000313" key="4">
    <source>
        <dbReference type="Proteomes" id="UP000820818"/>
    </source>
</evidence>
<dbReference type="PANTHER" id="PTHR23231:SF17">
    <property type="entry name" value="BTB DOMAIN-CONTAINING PROTEIN"/>
    <property type="match status" value="1"/>
</dbReference>
<keyword evidence="4" id="KW-1185">Reference proteome</keyword>
<gene>
    <name evidence="3" type="ORF">GHT06_015221</name>
</gene>
<feature type="domain" description="BTB" evidence="2">
    <location>
        <begin position="71"/>
        <end position="141"/>
    </location>
</feature>
<evidence type="ECO:0000259" key="2">
    <source>
        <dbReference type="PROSITE" id="PS50097"/>
    </source>
</evidence>
<comment type="caution">
    <text evidence="3">The sequence shown here is derived from an EMBL/GenBank/DDBJ whole genome shotgun (WGS) entry which is preliminary data.</text>
</comment>
<dbReference type="GO" id="GO:0007281">
    <property type="term" value="P:germ cell development"/>
    <property type="evidence" value="ECO:0007669"/>
    <property type="project" value="InterPro"/>
</dbReference>
<name>A0AAD5PT26_9CRUS</name>
<organism evidence="3 4">
    <name type="scientific">Daphnia sinensis</name>
    <dbReference type="NCBI Taxonomy" id="1820382"/>
    <lineage>
        <taxon>Eukaryota</taxon>
        <taxon>Metazoa</taxon>
        <taxon>Ecdysozoa</taxon>
        <taxon>Arthropoda</taxon>
        <taxon>Crustacea</taxon>
        <taxon>Branchiopoda</taxon>
        <taxon>Diplostraca</taxon>
        <taxon>Cladocera</taxon>
        <taxon>Anomopoda</taxon>
        <taxon>Daphniidae</taxon>
        <taxon>Daphnia</taxon>
        <taxon>Daphnia similis group</taxon>
    </lineage>
</organism>
<dbReference type="PANTHER" id="PTHR23231">
    <property type="entry name" value="GERM CELL-LESS PROTEIN"/>
    <property type="match status" value="1"/>
</dbReference>
<dbReference type="SMART" id="SM00225">
    <property type="entry name" value="BTB"/>
    <property type="match status" value="1"/>
</dbReference>